<dbReference type="Proteomes" id="UP001239462">
    <property type="component" value="Unassembled WGS sequence"/>
</dbReference>
<proteinExistence type="predicted"/>
<feature type="region of interest" description="Disordered" evidence="2">
    <location>
        <begin position="24"/>
        <end position="84"/>
    </location>
</feature>
<reference evidence="3 4" key="1">
    <citation type="submission" date="2023-06" db="EMBL/GenBank/DDBJ databases">
        <title>Roseiconus lacunae JC819 isolated from Gulf of Mannar region, Tamil Nadu.</title>
        <authorList>
            <person name="Pk S."/>
            <person name="Ch S."/>
            <person name="Ch V.R."/>
        </authorList>
    </citation>
    <scope>NUCLEOTIDE SEQUENCE [LARGE SCALE GENOMIC DNA]</scope>
    <source>
        <strain evidence="3 4">JC819</strain>
    </source>
</reference>
<comment type="caution">
    <text evidence="3">The sequence shown here is derived from an EMBL/GenBank/DDBJ whole genome shotgun (WGS) entry which is preliminary data.</text>
</comment>
<dbReference type="RefSeq" id="WP_289165126.1">
    <property type="nucleotide sequence ID" value="NZ_JASZZN010000015.1"/>
</dbReference>
<sequence>MNAQFRRLLAVGILCLPCGVSSVSGQQFEPADEEPAKPAAPPSLPPEPSSAEEDAEDESKKLDFETLLNRKKLPKDEDGKSLPSWPIETLQQILNGEIQLEVNGKSLRGYVTETSYDRTGRPVRLTRVAPSTINPSASHSIERVRIGIIQKIEQQLTDVKKELLDDKRTDEQSVILDDLRFLYQLRFDLDTAYQDLKVSEIETRAKKLREEIERREAAVEKWVDAKITLDKMKADGIDVGGATFLFTRPELSSSSSYPAPTRLAIPTHPDPNQAVPSLAPSLPTFQAQ</sequence>
<gene>
    <name evidence="3" type="ORF">QTN89_19425</name>
</gene>
<evidence type="ECO:0000313" key="4">
    <source>
        <dbReference type="Proteomes" id="UP001239462"/>
    </source>
</evidence>
<keyword evidence="1" id="KW-0175">Coiled coil</keyword>
<keyword evidence="4" id="KW-1185">Reference proteome</keyword>
<name>A0ABT7PMX0_9BACT</name>
<evidence type="ECO:0008006" key="5">
    <source>
        <dbReference type="Google" id="ProtNLM"/>
    </source>
</evidence>
<accession>A0ABT7PMX0</accession>
<evidence type="ECO:0000313" key="3">
    <source>
        <dbReference type="EMBL" id="MDM4017629.1"/>
    </source>
</evidence>
<feature type="region of interest" description="Disordered" evidence="2">
    <location>
        <begin position="250"/>
        <end position="288"/>
    </location>
</feature>
<organism evidence="3 4">
    <name type="scientific">Roseiconus lacunae</name>
    <dbReference type="NCBI Taxonomy" id="2605694"/>
    <lineage>
        <taxon>Bacteria</taxon>
        <taxon>Pseudomonadati</taxon>
        <taxon>Planctomycetota</taxon>
        <taxon>Planctomycetia</taxon>
        <taxon>Pirellulales</taxon>
        <taxon>Pirellulaceae</taxon>
        <taxon>Roseiconus</taxon>
    </lineage>
</organism>
<evidence type="ECO:0000256" key="2">
    <source>
        <dbReference type="SAM" id="MobiDB-lite"/>
    </source>
</evidence>
<protein>
    <recommendedName>
        <fullName evidence="5">Secreted protein</fullName>
    </recommendedName>
</protein>
<dbReference type="EMBL" id="JASZZN010000015">
    <property type="protein sequence ID" value="MDM4017629.1"/>
    <property type="molecule type" value="Genomic_DNA"/>
</dbReference>
<feature type="compositionally biased region" description="Pro residues" evidence="2">
    <location>
        <begin position="38"/>
        <end position="48"/>
    </location>
</feature>
<feature type="coiled-coil region" evidence="1">
    <location>
        <begin position="198"/>
        <end position="225"/>
    </location>
</feature>
<evidence type="ECO:0000256" key="1">
    <source>
        <dbReference type="SAM" id="Coils"/>
    </source>
</evidence>